<feature type="transmembrane region" description="Helical" evidence="1">
    <location>
        <begin position="41"/>
        <end position="58"/>
    </location>
</feature>
<proteinExistence type="predicted"/>
<reference evidence="2" key="1">
    <citation type="submission" date="2021-06" db="EMBL/GenBank/DDBJ databases">
        <authorList>
            <person name="Hodson N. C."/>
            <person name="Mongue J. A."/>
            <person name="Jaron S. K."/>
        </authorList>
    </citation>
    <scope>NUCLEOTIDE SEQUENCE</scope>
</reference>
<evidence type="ECO:0000313" key="3">
    <source>
        <dbReference type="Proteomes" id="UP000708208"/>
    </source>
</evidence>
<protein>
    <submittedName>
        <fullName evidence="2">Uncharacterized protein</fullName>
    </submittedName>
</protein>
<organism evidence="2 3">
    <name type="scientific">Allacma fusca</name>
    <dbReference type="NCBI Taxonomy" id="39272"/>
    <lineage>
        <taxon>Eukaryota</taxon>
        <taxon>Metazoa</taxon>
        <taxon>Ecdysozoa</taxon>
        <taxon>Arthropoda</taxon>
        <taxon>Hexapoda</taxon>
        <taxon>Collembola</taxon>
        <taxon>Symphypleona</taxon>
        <taxon>Sminthuridae</taxon>
        <taxon>Allacma</taxon>
    </lineage>
</organism>
<name>A0A8J2P045_9HEXA</name>
<keyword evidence="1" id="KW-0472">Membrane</keyword>
<evidence type="ECO:0000256" key="1">
    <source>
        <dbReference type="SAM" id="Phobius"/>
    </source>
</evidence>
<sequence length="74" mass="8488">MKNLFELYEVIGGWHTFGVVFLALTEVIVNTGGFAMEDFKFIRSITSFIKVVVLILFYQRLGNACKLRYCSVMV</sequence>
<comment type="caution">
    <text evidence="2">The sequence shown here is derived from an EMBL/GenBank/DDBJ whole genome shotgun (WGS) entry which is preliminary data.</text>
</comment>
<keyword evidence="1" id="KW-1133">Transmembrane helix</keyword>
<feature type="transmembrane region" description="Helical" evidence="1">
    <location>
        <begin position="7"/>
        <end position="29"/>
    </location>
</feature>
<dbReference type="AlphaFoldDB" id="A0A8J2P045"/>
<accession>A0A8J2P045</accession>
<keyword evidence="1" id="KW-0812">Transmembrane</keyword>
<gene>
    <name evidence="2" type="ORF">AFUS01_LOCUS14766</name>
</gene>
<dbReference type="Proteomes" id="UP000708208">
    <property type="component" value="Unassembled WGS sequence"/>
</dbReference>
<keyword evidence="3" id="KW-1185">Reference proteome</keyword>
<dbReference type="EMBL" id="CAJVCH010127210">
    <property type="protein sequence ID" value="CAG7725823.1"/>
    <property type="molecule type" value="Genomic_DNA"/>
</dbReference>
<evidence type="ECO:0000313" key="2">
    <source>
        <dbReference type="EMBL" id="CAG7725823.1"/>
    </source>
</evidence>